<dbReference type="Pfam" id="PF04434">
    <property type="entry name" value="SWIM"/>
    <property type="match status" value="1"/>
</dbReference>
<keyword evidence="1" id="KW-0862">Zinc</keyword>
<dbReference type="GO" id="GO:0008270">
    <property type="term" value="F:zinc ion binding"/>
    <property type="evidence" value="ECO:0007669"/>
    <property type="project" value="UniProtKB-KW"/>
</dbReference>
<accession>A0AAE0CWN8</accession>
<protein>
    <recommendedName>
        <fullName evidence="2">SWIM-type domain-containing protein</fullName>
    </recommendedName>
</protein>
<comment type="caution">
    <text evidence="3">The sequence shown here is derived from an EMBL/GenBank/DDBJ whole genome shotgun (WGS) entry which is preliminary data.</text>
</comment>
<evidence type="ECO:0000313" key="3">
    <source>
        <dbReference type="EMBL" id="KAK2666054.1"/>
    </source>
</evidence>
<feature type="domain" description="SWIM-type" evidence="2">
    <location>
        <begin position="122"/>
        <end position="154"/>
    </location>
</feature>
<dbReference type="PROSITE" id="PS50966">
    <property type="entry name" value="ZF_SWIM"/>
    <property type="match status" value="1"/>
</dbReference>
<gene>
    <name evidence="3" type="ORF">Ddye_004628</name>
</gene>
<dbReference type="Proteomes" id="UP001280121">
    <property type="component" value="Unassembled WGS sequence"/>
</dbReference>
<proteinExistence type="predicted"/>
<dbReference type="AlphaFoldDB" id="A0AAE0CWN8"/>
<dbReference type="PANTHER" id="PTHR31973">
    <property type="entry name" value="POLYPROTEIN, PUTATIVE-RELATED"/>
    <property type="match status" value="1"/>
</dbReference>
<dbReference type="EMBL" id="JANJYI010000001">
    <property type="protein sequence ID" value="KAK2666054.1"/>
    <property type="molecule type" value="Genomic_DNA"/>
</dbReference>
<dbReference type="InterPro" id="IPR007527">
    <property type="entry name" value="Znf_SWIM"/>
</dbReference>
<keyword evidence="1" id="KW-0863">Zinc-finger</keyword>
<keyword evidence="4" id="KW-1185">Reference proteome</keyword>
<dbReference type="PANTHER" id="PTHR31973:SF195">
    <property type="entry name" value="MUDR FAMILY TRANSPOSASE"/>
    <property type="match status" value="1"/>
</dbReference>
<evidence type="ECO:0000313" key="4">
    <source>
        <dbReference type="Proteomes" id="UP001280121"/>
    </source>
</evidence>
<name>A0AAE0CWN8_9ROSI</name>
<reference evidence="3" key="1">
    <citation type="journal article" date="2023" name="Plant J.">
        <title>Genome sequences and population genomics provide insights into the demographic history, inbreeding, and mutation load of two 'living fossil' tree species of Dipteronia.</title>
        <authorList>
            <person name="Feng Y."/>
            <person name="Comes H.P."/>
            <person name="Chen J."/>
            <person name="Zhu S."/>
            <person name="Lu R."/>
            <person name="Zhang X."/>
            <person name="Li P."/>
            <person name="Qiu J."/>
            <person name="Olsen K.M."/>
            <person name="Qiu Y."/>
        </authorList>
    </citation>
    <scope>NUCLEOTIDE SEQUENCE</scope>
    <source>
        <strain evidence="3">KIB01</strain>
    </source>
</reference>
<keyword evidence="1" id="KW-0479">Metal-binding</keyword>
<organism evidence="3 4">
    <name type="scientific">Dipteronia dyeriana</name>
    <dbReference type="NCBI Taxonomy" id="168575"/>
    <lineage>
        <taxon>Eukaryota</taxon>
        <taxon>Viridiplantae</taxon>
        <taxon>Streptophyta</taxon>
        <taxon>Embryophyta</taxon>
        <taxon>Tracheophyta</taxon>
        <taxon>Spermatophyta</taxon>
        <taxon>Magnoliopsida</taxon>
        <taxon>eudicotyledons</taxon>
        <taxon>Gunneridae</taxon>
        <taxon>Pentapetalae</taxon>
        <taxon>rosids</taxon>
        <taxon>malvids</taxon>
        <taxon>Sapindales</taxon>
        <taxon>Sapindaceae</taxon>
        <taxon>Hippocastanoideae</taxon>
        <taxon>Acereae</taxon>
        <taxon>Dipteronia</taxon>
    </lineage>
</organism>
<sequence length="166" mass="19802">MEELRNLHQNAYDYANDVDPHKWSRVHCPERRYRVMITNVIECINSCLKFAWQLPMLTLLEFIKNMLQKWFHDRHRVAQSMRHQLNDVTHIVILKRVEKCGYMTVNLVYWNIFSVKRSGKQLTVDLARKTCTCNKFQMDMFPCSYALALARYSTWISYLCVVGNGF</sequence>
<evidence type="ECO:0000256" key="1">
    <source>
        <dbReference type="PROSITE-ProRule" id="PRU00325"/>
    </source>
</evidence>
<evidence type="ECO:0000259" key="2">
    <source>
        <dbReference type="PROSITE" id="PS50966"/>
    </source>
</evidence>